<feature type="compositionally biased region" description="Polar residues" evidence="1">
    <location>
        <begin position="269"/>
        <end position="286"/>
    </location>
</feature>
<dbReference type="Proteomes" id="UP000010094">
    <property type="component" value="Chromosome VI"/>
</dbReference>
<dbReference type="RefSeq" id="XP_009264608.1">
    <property type="nucleotide sequence ID" value="XM_009266333.1"/>
</dbReference>
<dbReference type="GeneID" id="20521413"/>
<dbReference type="VEuPathDB" id="MicrosporidiaDB:EROM_060160"/>
<accession>I6ZTW3</accession>
<dbReference type="KEGG" id="ero:EROM_060160"/>
<organism evidence="2 3">
    <name type="scientific">Encephalitozoon romaleae (strain SJ-2008)</name>
    <name type="common">Microsporidian parasite</name>
    <dbReference type="NCBI Taxonomy" id="1178016"/>
    <lineage>
        <taxon>Eukaryota</taxon>
        <taxon>Fungi</taxon>
        <taxon>Fungi incertae sedis</taxon>
        <taxon>Microsporidia</taxon>
        <taxon>Unikaryonidae</taxon>
        <taxon>Encephalitozoon</taxon>
    </lineage>
</organism>
<proteinExistence type="predicted"/>
<feature type="region of interest" description="Disordered" evidence="1">
    <location>
        <begin position="71"/>
        <end position="95"/>
    </location>
</feature>
<feature type="region of interest" description="Disordered" evidence="1">
    <location>
        <begin position="226"/>
        <end position="286"/>
    </location>
</feature>
<gene>
    <name evidence="2" type="ordered locus">EROM_060160</name>
</gene>
<evidence type="ECO:0000313" key="2">
    <source>
        <dbReference type="EMBL" id="AFN83111.1"/>
    </source>
</evidence>
<sequence length="380" mass="38470">MKGISKILSASVALMKLKNVYSKASFCSPTYDSVQPQQGMVQPSYVLIPGTPEAIKNCAYNPQNLYAPFSPTPSSAPFSTPTGTSNENETSPTEDVGTCKISVLKHCDTPGTSATPCESPEQVIQPQPSLTVASITSTIIAPVQASPVVAKVLQPTEMVVTTPSSVVSANQVIPGYYSNGTPAAPGQQGQILSGSVLAPGANLCQVVPGSTPGQVLPGAVPGFPQCQTGQNGSGNGGSSPVPGFPQCQAGQNGSGNGGSSPVPGFPQCQAGQNGSVTGQSGQFSPTPQVPNPVAMPPISGISGNGYPTSTTYASSLGPLGPCVDVQKPSSSCDQQTNERYSMEACAAPTPTVIIGNSEYFVAPGMYNAISSPCNSSCCQS</sequence>
<evidence type="ECO:0000313" key="3">
    <source>
        <dbReference type="Proteomes" id="UP000010094"/>
    </source>
</evidence>
<keyword evidence="3" id="KW-1185">Reference proteome</keyword>
<feature type="compositionally biased region" description="Low complexity" evidence="1">
    <location>
        <begin position="71"/>
        <end position="85"/>
    </location>
</feature>
<name>I6ZTW3_ENCRO</name>
<protein>
    <submittedName>
        <fullName evidence="2">Polar tube protein Ptp1</fullName>
    </submittedName>
</protein>
<evidence type="ECO:0000256" key="1">
    <source>
        <dbReference type="SAM" id="MobiDB-lite"/>
    </source>
</evidence>
<reference evidence="2 3" key="1">
    <citation type="journal article" date="2012" name="Proc. Natl. Acad. Sci. U.S.A.">
        <title>Gain and loss of multiple functionally related, horizontally transferred genes in the reduced genomes of two microsporidian parasites.</title>
        <authorList>
            <person name="Pombert J.-F."/>
            <person name="Selman M."/>
            <person name="Burki F."/>
            <person name="Bardell F.T."/>
            <person name="Farinelli L."/>
            <person name="Solter L.F."/>
            <person name="Whitman D.W."/>
            <person name="Weiss L.M."/>
            <person name="Corradi N."/>
            <person name="Keeling P.J."/>
        </authorList>
    </citation>
    <scope>NUCLEOTIDE SEQUENCE [LARGE SCALE GENOMIC DNA]</scope>
    <source>
        <strain evidence="2 3">SJ-2008</strain>
    </source>
</reference>
<dbReference type="OrthoDB" id="2194938at2759"/>
<dbReference type="AlphaFoldDB" id="I6ZTW3"/>
<dbReference type="EMBL" id="CP003523">
    <property type="protein sequence ID" value="AFN83111.1"/>
    <property type="molecule type" value="Genomic_DNA"/>
</dbReference>
<dbReference type="HOGENOM" id="CLU_665687_0_0_1"/>